<comment type="caution">
    <text evidence="2">The sequence shown here is derived from an EMBL/GenBank/DDBJ whole genome shotgun (WGS) entry which is preliminary data.</text>
</comment>
<proteinExistence type="predicted"/>
<dbReference type="EMBL" id="JBHRUG010000031">
    <property type="protein sequence ID" value="MFC3285514.1"/>
    <property type="molecule type" value="Genomic_DNA"/>
</dbReference>
<organism evidence="2 3">
    <name type="scientific">Litchfieldella rifensis</name>
    <dbReference type="NCBI Taxonomy" id="762643"/>
    <lineage>
        <taxon>Bacteria</taxon>
        <taxon>Pseudomonadati</taxon>
        <taxon>Pseudomonadota</taxon>
        <taxon>Gammaproteobacteria</taxon>
        <taxon>Oceanospirillales</taxon>
        <taxon>Halomonadaceae</taxon>
        <taxon>Litchfieldella</taxon>
    </lineage>
</organism>
<dbReference type="InterPro" id="IPR013815">
    <property type="entry name" value="ATP_grasp_subdomain_1"/>
</dbReference>
<evidence type="ECO:0000313" key="2">
    <source>
        <dbReference type="EMBL" id="MFC3285514.1"/>
    </source>
</evidence>
<accession>A0ABV7LTV1</accession>
<gene>
    <name evidence="2" type="ORF">ACFOEV_18085</name>
</gene>
<evidence type="ECO:0000313" key="3">
    <source>
        <dbReference type="Proteomes" id="UP001595579"/>
    </source>
</evidence>
<dbReference type="GO" id="GO:0016874">
    <property type="term" value="F:ligase activity"/>
    <property type="evidence" value="ECO:0007669"/>
    <property type="project" value="UniProtKB-KW"/>
</dbReference>
<feature type="domain" description="ATP-grasp fold RimK-type" evidence="1">
    <location>
        <begin position="145"/>
        <end position="314"/>
    </location>
</feature>
<reference evidence="3" key="1">
    <citation type="journal article" date="2019" name="Int. J. Syst. Evol. Microbiol.">
        <title>The Global Catalogue of Microorganisms (GCM) 10K type strain sequencing project: providing services to taxonomists for standard genome sequencing and annotation.</title>
        <authorList>
            <consortium name="The Broad Institute Genomics Platform"/>
            <consortium name="The Broad Institute Genome Sequencing Center for Infectious Disease"/>
            <person name="Wu L."/>
            <person name="Ma J."/>
        </authorList>
    </citation>
    <scope>NUCLEOTIDE SEQUENCE [LARGE SCALE GENOMIC DNA]</scope>
    <source>
        <strain evidence="3">CECT 7698</strain>
    </source>
</reference>
<sequence length="374" mass="43560">MSTDWVDLARRWVPRDLRYAIQRHVSFSEVKRRYFARCDPLSEVTESDINRYGSPVKVGILKSRVQRHTHYVRACQEMGVPFKVIDIAHPNWLEYVIDSGCQLFLVWPDASLGPYARLFKDRCKLLEHDLGLAVFPSFVESWMYEDKIRTCDWLRAHHIPHPRTWVFFEVHQAKDFARQCALPIVFKTRFGAAATGVQIIRTRWALQRIVERAFGSGHVPSGHDKRDREWGSLLLQEYLPEIREWRMVRIGDSYFGHRKGRAGDFHSGSGQVDWEPPRRRQLEMLHHITEAAGFRSMDVDIFETADGTLLVNELQTVFGASVSIDQLRLDGTPGRMARDPEGEWHFDPGDFARNACANERLRYALEHFSHERIC</sequence>
<dbReference type="Pfam" id="PF08443">
    <property type="entry name" value="RimK"/>
    <property type="match status" value="1"/>
</dbReference>
<name>A0ABV7LTV1_9GAMM</name>
<protein>
    <submittedName>
        <fullName evidence="2">RimK family alpha-L-glutamate ligase</fullName>
    </submittedName>
</protein>
<dbReference type="RefSeq" id="WP_386776280.1">
    <property type="nucleotide sequence ID" value="NZ_JBHRUG010000031.1"/>
</dbReference>
<keyword evidence="2" id="KW-0436">Ligase</keyword>
<dbReference type="InterPro" id="IPR013651">
    <property type="entry name" value="ATP-grasp_RimK-type"/>
</dbReference>
<keyword evidence="3" id="KW-1185">Reference proteome</keyword>
<dbReference type="Proteomes" id="UP001595579">
    <property type="component" value="Unassembled WGS sequence"/>
</dbReference>
<dbReference type="Gene3D" id="3.30.1490.20">
    <property type="entry name" value="ATP-grasp fold, A domain"/>
    <property type="match status" value="1"/>
</dbReference>
<evidence type="ECO:0000259" key="1">
    <source>
        <dbReference type="Pfam" id="PF08443"/>
    </source>
</evidence>
<dbReference type="SUPFAM" id="SSF56059">
    <property type="entry name" value="Glutathione synthetase ATP-binding domain-like"/>
    <property type="match status" value="1"/>
</dbReference>